<dbReference type="EMBL" id="RQHV01000018">
    <property type="protein sequence ID" value="TGN14049.1"/>
    <property type="molecule type" value="Genomic_DNA"/>
</dbReference>
<reference evidence="1" key="1">
    <citation type="journal article" date="2019" name="PLoS Negl. Trop. Dis.">
        <title>Revisiting the worldwide diversity of Leptospira species in the environment.</title>
        <authorList>
            <person name="Vincent A.T."/>
            <person name="Schiettekatte O."/>
            <person name="Bourhy P."/>
            <person name="Veyrier F.J."/>
            <person name="Picardeau M."/>
        </authorList>
    </citation>
    <scope>NUCLEOTIDE SEQUENCE [LARGE SCALE GENOMIC DNA]</scope>
    <source>
        <strain evidence="1">201400974</strain>
    </source>
</reference>
<dbReference type="RefSeq" id="WP_135762941.1">
    <property type="nucleotide sequence ID" value="NZ_RQHV01000018.1"/>
</dbReference>
<dbReference type="Proteomes" id="UP000298264">
    <property type="component" value="Unassembled WGS sequence"/>
</dbReference>
<proteinExistence type="predicted"/>
<keyword evidence="2" id="KW-1185">Reference proteome</keyword>
<name>A0A4R9LVX0_9LEPT</name>
<comment type="caution">
    <text evidence="1">The sequence shown here is derived from an EMBL/GenBank/DDBJ whole genome shotgun (WGS) entry which is preliminary data.</text>
</comment>
<sequence>MLYEGFTYESLDDLFDEVCEQINIRKNSCNGENKNSKIIKKVKHKCFSEHGASISPFGPTAPLRMHTDPKEYVAVSFEENLKGMCILQSFVDISLKEEVFPLGIVYCLEGTYIVVPNSTQ</sequence>
<organism evidence="1 2">
    <name type="scientific">Leptospira ilyithenensis</name>
    <dbReference type="NCBI Taxonomy" id="2484901"/>
    <lineage>
        <taxon>Bacteria</taxon>
        <taxon>Pseudomonadati</taxon>
        <taxon>Spirochaetota</taxon>
        <taxon>Spirochaetia</taxon>
        <taxon>Leptospirales</taxon>
        <taxon>Leptospiraceae</taxon>
        <taxon>Leptospira</taxon>
    </lineage>
</organism>
<gene>
    <name evidence="1" type="ORF">EHS11_03005</name>
</gene>
<evidence type="ECO:0000313" key="1">
    <source>
        <dbReference type="EMBL" id="TGN14049.1"/>
    </source>
</evidence>
<dbReference type="AlphaFoldDB" id="A0A4R9LVX0"/>
<protein>
    <submittedName>
        <fullName evidence="1">Uncharacterized protein</fullName>
    </submittedName>
</protein>
<evidence type="ECO:0000313" key="2">
    <source>
        <dbReference type="Proteomes" id="UP000298264"/>
    </source>
</evidence>
<accession>A0A4R9LVX0</accession>